<keyword evidence="4 9" id="KW-0136">Cellulose degradation</keyword>
<evidence type="ECO:0000256" key="2">
    <source>
        <dbReference type="ARBA" id="ARBA00007072"/>
    </source>
</evidence>
<dbReference type="GO" id="GO:0008810">
    <property type="term" value="F:cellulase activity"/>
    <property type="evidence" value="ECO:0007669"/>
    <property type="project" value="UniProtKB-EC"/>
</dbReference>
<dbReference type="Gene3D" id="1.50.10.10">
    <property type="match status" value="1"/>
</dbReference>
<keyword evidence="7 8" id="KW-0624">Polysaccharide degradation</keyword>
<dbReference type="InterPro" id="IPR012341">
    <property type="entry name" value="6hp_glycosidase-like_sf"/>
</dbReference>
<dbReference type="RefSeq" id="XP_010264780.1">
    <property type="nucleotide sequence ID" value="XM_010266478.1"/>
</dbReference>
<evidence type="ECO:0000256" key="8">
    <source>
        <dbReference type="PROSITE-ProRule" id="PRU10059"/>
    </source>
</evidence>
<reference evidence="12" key="1">
    <citation type="submission" date="2025-08" db="UniProtKB">
        <authorList>
            <consortium name="RefSeq"/>
        </authorList>
    </citation>
    <scope>IDENTIFICATION</scope>
</reference>
<evidence type="ECO:0000256" key="4">
    <source>
        <dbReference type="ARBA" id="ARBA00023001"/>
    </source>
</evidence>
<organism evidence="11 12">
    <name type="scientific">Nelumbo nucifera</name>
    <name type="common">Sacred lotus</name>
    <dbReference type="NCBI Taxonomy" id="4432"/>
    <lineage>
        <taxon>Eukaryota</taxon>
        <taxon>Viridiplantae</taxon>
        <taxon>Streptophyta</taxon>
        <taxon>Embryophyta</taxon>
        <taxon>Tracheophyta</taxon>
        <taxon>Spermatophyta</taxon>
        <taxon>Magnoliopsida</taxon>
        <taxon>Proteales</taxon>
        <taxon>Nelumbonaceae</taxon>
        <taxon>Nelumbo</taxon>
    </lineage>
</organism>
<evidence type="ECO:0000256" key="6">
    <source>
        <dbReference type="ARBA" id="ARBA00023295"/>
    </source>
</evidence>
<keyword evidence="5 8" id="KW-0119">Carbohydrate metabolism</keyword>
<dbReference type="InterPro" id="IPR008928">
    <property type="entry name" value="6-hairpin_glycosidase_sf"/>
</dbReference>
<dbReference type="InParanoid" id="A0A1U8ABE9"/>
<evidence type="ECO:0000259" key="10">
    <source>
        <dbReference type="Pfam" id="PF00759"/>
    </source>
</evidence>
<dbReference type="FunFam" id="1.50.10.10:FF:000020">
    <property type="entry name" value="Endoglucanase"/>
    <property type="match status" value="1"/>
</dbReference>
<accession>A0A1U8ABE9</accession>
<dbReference type="SUPFAM" id="SSF48208">
    <property type="entry name" value="Six-hairpin glycosidases"/>
    <property type="match status" value="1"/>
</dbReference>
<comment type="similarity">
    <text evidence="2 8 9">Belongs to the glycosyl hydrolase 9 (cellulase E) family.</text>
</comment>
<dbReference type="GO" id="GO:0030245">
    <property type="term" value="P:cellulose catabolic process"/>
    <property type="evidence" value="ECO:0007669"/>
    <property type="project" value="UniProtKB-KW"/>
</dbReference>
<comment type="catalytic activity">
    <reaction evidence="1 9">
        <text>Endohydrolysis of (1-&gt;4)-beta-D-glucosidic linkages in cellulose, lichenin and cereal beta-D-glucans.</text>
        <dbReference type="EC" id="3.2.1.4"/>
    </reaction>
</comment>
<protein>
    <recommendedName>
        <fullName evidence="9">Endoglucanase</fullName>
        <ecNumber evidence="9">3.2.1.4</ecNumber>
    </recommendedName>
</protein>
<evidence type="ECO:0000256" key="5">
    <source>
        <dbReference type="ARBA" id="ARBA00023277"/>
    </source>
</evidence>
<dbReference type="EC" id="3.2.1.4" evidence="9"/>
<evidence type="ECO:0000313" key="11">
    <source>
        <dbReference type="Proteomes" id="UP000189703"/>
    </source>
</evidence>
<keyword evidence="6 8" id="KW-0326">Glycosidase</keyword>
<dbReference type="GeneID" id="104602701"/>
<dbReference type="PROSITE" id="PS00592">
    <property type="entry name" value="GH9_2"/>
    <property type="match status" value="1"/>
</dbReference>
<dbReference type="Proteomes" id="UP000189703">
    <property type="component" value="Unplaced"/>
</dbReference>
<dbReference type="Pfam" id="PF00759">
    <property type="entry name" value="Glyco_hydro_9"/>
    <property type="match status" value="1"/>
</dbReference>
<keyword evidence="3 8" id="KW-0378">Hydrolase</keyword>
<dbReference type="STRING" id="4432.A0A1U8ABE9"/>
<dbReference type="OrthoDB" id="10257085at2759"/>
<feature type="active site" evidence="8">
    <location>
        <position position="550"/>
    </location>
</feature>
<dbReference type="OMA" id="EEYICSC"/>
<dbReference type="PANTHER" id="PTHR22298">
    <property type="entry name" value="ENDO-1,4-BETA-GLUCANASE"/>
    <property type="match status" value="1"/>
</dbReference>
<dbReference type="KEGG" id="nnu:104602701"/>
<evidence type="ECO:0000256" key="7">
    <source>
        <dbReference type="ARBA" id="ARBA00023326"/>
    </source>
</evidence>
<gene>
    <name evidence="12" type="primary">LOC104602701</name>
</gene>
<name>A0A1U8ABE9_NELNU</name>
<keyword evidence="11" id="KW-1185">Reference proteome</keyword>
<evidence type="ECO:0000256" key="1">
    <source>
        <dbReference type="ARBA" id="ARBA00000966"/>
    </source>
</evidence>
<proteinExistence type="inferred from homology"/>
<evidence type="ECO:0000256" key="3">
    <source>
        <dbReference type="ARBA" id="ARBA00022801"/>
    </source>
</evidence>
<dbReference type="FunCoup" id="A0A1U8ABE9">
    <property type="interactions" value="182"/>
</dbReference>
<dbReference type="InterPro" id="IPR001701">
    <property type="entry name" value="Glyco_hydro_9"/>
</dbReference>
<evidence type="ECO:0000313" key="12">
    <source>
        <dbReference type="RefSeq" id="XP_010264780.1"/>
    </source>
</evidence>
<sequence length="628" mass="68553">MREFPPNPEAESMFVRFMSFAGSGDSTLPDPREIGEKPLTLSSSTKVVNHKISQLAPSHQQSMKARIITPTDKRRNTLTTLCIDGLCDLLLGLAGRTFIIQCTDRGTVFAEGEPCWAIDSYDAELRALIQGLKAVSQLKLELGSSQNLGTSLLGLWFSLLLLSQGVASVDYASALTKSLLYYEAQRSGNLPPNQRVQWRGNSGLQDGKDAGIDLVGGYYDAGDNVKFGFPMAFTVTMLSWSAVEFGAELSAKKELKHALDAIKWGTDYLIKAHPQPDVLYGEVGDGNSDHACWMRPEDMTTPRTAYRIDDQHPGADLAGETAAALAAASIAFRKANPQYASKLLTHAKQLFVFARNHPGVYQTSIPVAGAFYSSSGFEDELLWAAAWLHRNTNDHTYLDYLGSSGNTGGTRSMFSWDDKFVGAQVLVSKLVLEGKVQNTGKWAEYRSEAEQFICNCVQKGNNNVQRSPGGLLWWQPWNDLQYTTSAMFVATAYSEYLTAARATIQCQGGRVGPSDLISFVRSQANYILGSNPKGMSYMVGFGSSYPQMVHHRGASIVSIKKDRTPVTCKGGYDMWFNRNAPNPNVLVGAIVGGPDQNDAYTDSRSNFQQAEPATVNTAPFVGVLAKLA</sequence>
<dbReference type="InterPro" id="IPR018221">
    <property type="entry name" value="Glyco_hydro_9_His_AS"/>
</dbReference>
<evidence type="ECO:0000256" key="9">
    <source>
        <dbReference type="RuleBase" id="RU361166"/>
    </source>
</evidence>
<dbReference type="eggNOG" id="ENOG502QRF6">
    <property type="taxonomic scope" value="Eukaryota"/>
</dbReference>
<dbReference type="AlphaFoldDB" id="A0A1U8ABE9"/>
<feature type="domain" description="Glycoside hydrolase family 9" evidence="10">
    <location>
        <begin position="171"/>
        <end position="624"/>
    </location>
</feature>